<sequence>MNAIAAQVTLLSQTLAKCAAPSINIAPSVIDFGQQKAERLTAMARAAGKISASVHGGNRFAQMLNPADFAVLKAFVAYADGEFALSQVTRRDDLVDFQHSPDGYSDYRDREKL</sequence>
<dbReference type="RefSeq" id="WP_258119147.1">
    <property type="nucleotide sequence ID" value="NZ_CP062229.1"/>
</dbReference>
<organism evidence="1 2">
    <name type="scientific">Mesorhizobium onobrychidis</name>
    <dbReference type="NCBI Taxonomy" id="2775404"/>
    <lineage>
        <taxon>Bacteria</taxon>
        <taxon>Pseudomonadati</taxon>
        <taxon>Pseudomonadota</taxon>
        <taxon>Alphaproteobacteria</taxon>
        <taxon>Hyphomicrobiales</taxon>
        <taxon>Phyllobacteriaceae</taxon>
        <taxon>Mesorhizobium</taxon>
    </lineage>
</organism>
<proteinExistence type="predicted"/>
<evidence type="ECO:0000313" key="1">
    <source>
        <dbReference type="EMBL" id="UVC14739.1"/>
    </source>
</evidence>
<evidence type="ECO:0000313" key="2">
    <source>
        <dbReference type="Proteomes" id="UP001058098"/>
    </source>
</evidence>
<accession>A0ABY5QVP5</accession>
<dbReference type="EMBL" id="CP062229">
    <property type="protein sequence ID" value="UVC14739.1"/>
    <property type="molecule type" value="Genomic_DNA"/>
</dbReference>
<protein>
    <submittedName>
        <fullName evidence="1">Uncharacterized protein</fullName>
    </submittedName>
</protein>
<reference evidence="1" key="1">
    <citation type="submission" date="2020-09" db="EMBL/GenBank/DDBJ databases">
        <title>Rhizobia associated with sainfoin plants.</title>
        <authorList>
            <person name="Asharfi S."/>
            <person name="Kuzmanovic N."/>
            <person name="Bunk B."/>
            <person name="Sproeer C."/>
            <person name="Becker M."/>
            <person name="Thuenen T."/>
        </authorList>
    </citation>
    <scope>NUCLEOTIDE SEQUENCE</scope>
    <source>
        <strain evidence="1">OM4</strain>
    </source>
</reference>
<dbReference type="Proteomes" id="UP001058098">
    <property type="component" value="Chromosome"/>
</dbReference>
<keyword evidence="2" id="KW-1185">Reference proteome</keyword>
<gene>
    <name evidence="1" type="ORF">IHQ72_29680</name>
</gene>
<name>A0ABY5QVP5_9HYPH</name>